<name>A0A2X0SHS6_9PROT</name>
<dbReference type="EC" id="2.3.2.30" evidence="7"/>
<evidence type="ECO:0000256" key="3">
    <source>
        <dbReference type="ARBA" id="ARBA00022679"/>
    </source>
</evidence>
<dbReference type="PANTHER" id="PTHR37323:SF1">
    <property type="entry name" value="L-ORNITHINE N(ALPHA)-ACYLTRANSFERASE"/>
    <property type="match status" value="1"/>
</dbReference>
<evidence type="ECO:0000256" key="1">
    <source>
        <dbReference type="ARBA" id="ARBA00005189"/>
    </source>
</evidence>
<evidence type="ECO:0000256" key="7">
    <source>
        <dbReference type="ARBA" id="ARBA00039058"/>
    </source>
</evidence>
<accession>A0A2X0SHS6</accession>
<comment type="pathway">
    <text evidence="1">Lipid metabolism.</text>
</comment>
<dbReference type="SUPFAM" id="SSF55729">
    <property type="entry name" value="Acyl-CoA N-acyltransferases (Nat)"/>
    <property type="match status" value="1"/>
</dbReference>
<evidence type="ECO:0000256" key="8">
    <source>
        <dbReference type="ARBA" id="ARBA00039866"/>
    </source>
</evidence>
<evidence type="ECO:0000256" key="10">
    <source>
        <dbReference type="ARBA" id="ARBA00047785"/>
    </source>
</evidence>
<comment type="similarity">
    <text evidence="6">Belongs to the acetyltransferase family. OlsB subfamily.</text>
</comment>
<comment type="function">
    <text evidence="9">Catalyzes the first step in the biosynthesis of ornithine lipids, which are phosphorus-free membrane lipids. Catalyzes the 3-hydroxyacyl-acyl carrier protein-dependent acylation of ornithine to form lyso-ornithine lipid (LOL).</text>
</comment>
<dbReference type="InterPro" id="IPR016181">
    <property type="entry name" value="Acyl_CoA_acyltransferase"/>
</dbReference>
<dbReference type="EMBL" id="LS423452">
    <property type="protein sequence ID" value="SPS05376.1"/>
    <property type="molecule type" value="Genomic_DNA"/>
</dbReference>
<evidence type="ECO:0000256" key="2">
    <source>
        <dbReference type="ARBA" id="ARBA00022516"/>
    </source>
</evidence>
<dbReference type="AlphaFoldDB" id="A0A2X0SHS6"/>
<evidence type="ECO:0000256" key="5">
    <source>
        <dbReference type="ARBA" id="ARBA00023315"/>
    </source>
</evidence>
<gene>
    <name evidence="11" type="ORF">NITFAB_0966</name>
</gene>
<evidence type="ECO:0000256" key="9">
    <source>
        <dbReference type="ARBA" id="ARBA00045724"/>
    </source>
</evidence>
<reference evidence="11" key="1">
    <citation type="submission" date="2018-05" db="EMBL/GenBank/DDBJ databases">
        <authorList>
            <person name="Lanie J.A."/>
            <person name="Ng W.-L."/>
            <person name="Kazmierczak K.M."/>
            <person name="Andrzejewski T.M."/>
            <person name="Davidsen T.M."/>
            <person name="Wayne K.J."/>
            <person name="Tettelin H."/>
            <person name="Glass J.I."/>
            <person name="Rusch D."/>
            <person name="Podicherti R."/>
            <person name="Tsui H.-C.T."/>
            <person name="Winkler M.E."/>
        </authorList>
    </citation>
    <scope>NUCLEOTIDE SEQUENCE</scope>
    <source>
        <strain evidence="11">KNB</strain>
    </source>
</reference>
<dbReference type="Pfam" id="PF13444">
    <property type="entry name" value="Acetyltransf_5"/>
    <property type="match status" value="1"/>
</dbReference>
<comment type="catalytic activity">
    <reaction evidence="10">
        <text>a (3R)-hydroxyacyl-[ACP] + L-ornithine = a lyso-ornithine lipid + holo-[ACP] + H(+)</text>
        <dbReference type="Rhea" id="RHEA:20633"/>
        <dbReference type="Rhea" id="RHEA-COMP:9685"/>
        <dbReference type="Rhea" id="RHEA-COMP:9945"/>
        <dbReference type="ChEBI" id="CHEBI:15378"/>
        <dbReference type="ChEBI" id="CHEBI:46911"/>
        <dbReference type="ChEBI" id="CHEBI:64479"/>
        <dbReference type="ChEBI" id="CHEBI:78827"/>
        <dbReference type="ChEBI" id="CHEBI:138482"/>
        <dbReference type="EC" id="2.3.2.30"/>
    </reaction>
    <physiologicalReaction direction="left-to-right" evidence="10">
        <dbReference type="Rhea" id="RHEA:20634"/>
    </physiologicalReaction>
</comment>
<keyword evidence="2" id="KW-0444">Lipid biosynthesis</keyword>
<proteinExistence type="inferred from homology"/>
<dbReference type="Gene3D" id="3.40.630.30">
    <property type="match status" value="1"/>
</dbReference>
<evidence type="ECO:0000256" key="4">
    <source>
        <dbReference type="ARBA" id="ARBA00023098"/>
    </source>
</evidence>
<evidence type="ECO:0000256" key="6">
    <source>
        <dbReference type="ARBA" id="ARBA00038095"/>
    </source>
</evidence>
<dbReference type="InterPro" id="IPR052351">
    <property type="entry name" value="Ornithine_N-alpha-AT"/>
</dbReference>
<protein>
    <recommendedName>
        <fullName evidence="8">L-ornithine N(alpha)-acyltransferase</fullName>
        <ecNumber evidence="7">2.3.2.30</ecNumber>
    </recommendedName>
</protein>
<evidence type="ECO:0000313" key="11">
    <source>
        <dbReference type="EMBL" id="SPS05376.1"/>
    </source>
</evidence>
<dbReference type="GO" id="GO:0043810">
    <property type="term" value="F:ornithine-acyl [acyl carrier protein] N-acyltransferase activity"/>
    <property type="evidence" value="ECO:0007669"/>
    <property type="project" value="UniProtKB-EC"/>
</dbReference>
<keyword evidence="4" id="KW-0443">Lipid metabolism</keyword>
<keyword evidence="3 11" id="KW-0808">Transferase</keyword>
<dbReference type="PANTHER" id="PTHR37323">
    <property type="entry name" value="GCN5-RELATED N-ACETYLTRANSFERASE"/>
    <property type="match status" value="1"/>
</dbReference>
<keyword evidence="5 11" id="KW-0012">Acyltransferase</keyword>
<sequence>MLNLNLQIQKSQQTQLKFTVSLARTGTELEEVQRLRYKVFCEEMGASWHGAHDILDYDQFDYYCEHLLVRNNNDNKIVSTCRILPPEQAQARGSYFTETDFDLSRLSLIRTRMAEVSLLCSHYRYRDRATITELWNGLNHYMAGHSHQFLIGCVNLSMGDGGHYAASVYCKIRQQYAAPPEYRVFPHCPLPLGSLNRLGSSKHLTDVSIPPWVKNFLRQGAFVCGAPAWNSHFNTADLFMLLPLSHRCG</sequence>
<dbReference type="GO" id="GO:0006629">
    <property type="term" value="P:lipid metabolic process"/>
    <property type="evidence" value="ECO:0007669"/>
    <property type="project" value="UniProtKB-KW"/>
</dbReference>
<organism evidence="11">
    <name type="scientific">Candidatus Nitrotoga fabula</name>
    <dbReference type="NCBI Taxonomy" id="2182327"/>
    <lineage>
        <taxon>Bacteria</taxon>
        <taxon>Pseudomonadati</taxon>
        <taxon>Pseudomonadota</taxon>
        <taxon>Betaproteobacteria</taxon>
        <taxon>Nitrosomonadales</taxon>
        <taxon>Gallionellaceae</taxon>
        <taxon>Candidatus Nitrotoga</taxon>
    </lineage>
</organism>